<keyword evidence="3" id="KW-1185">Reference proteome</keyword>
<evidence type="ECO:0000313" key="3">
    <source>
        <dbReference type="Proteomes" id="UP000215914"/>
    </source>
</evidence>
<dbReference type="InterPro" id="IPR044200">
    <property type="entry name" value="At5g03900-like"/>
</dbReference>
<evidence type="ECO:0000256" key="1">
    <source>
        <dbReference type="SAM" id="Phobius"/>
    </source>
</evidence>
<sequence length="323" mass="37888">MMICFLFRYWDPYYHRRQFQNKHRVMSFVEPVFSFVFGDGDPNEGIEEQRWKMIGQYIGSNDGVVTAEELAPYLDVDTAVKTDDDSYILPVLLRFDGQPQVDKEGNILYRFPSLQRTAASKKRNPKELEEIFKERVGGPHKFFKENKWELSKTSYKERAVIGGLGGLNLFGVIALSAMLKTVKIVEPGPFISFVYKILPLLQVCGEQVNLGYVFLLTSRTYDFFFFRFFSQFYAVGFFAIPSARWFLIRKRNAEIEKRNRARELRAQALQLPDVALRQKILSAQDMSERTVIDQYRIVYTTDQDVSEQDYDKHEWDMRFKDAQ</sequence>
<gene>
    <name evidence="2" type="ORF">HanXRQr2_Chr01g0014271</name>
</gene>
<keyword evidence="1" id="KW-0472">Membrane</keyword>
<reference evidence="2" key="2">
    <citation type="submission" date="2020-06" db="EMBL/GenBank/DDBJ databases">
        <title>Helianthus annuus Genome sequencing and assembly Release 2.</title>
        <authorList>
            <person name="Gouzy J."/>
            <person name="Langlade N."/>
            <person name="Munos S."/>
        </authorList>
    </citation>
    <scope>NUCLEOTIDE SEQUENCE</scope>
    <source>
        <tissue evidence="2">Leaves</tissue>
    </source>
</reference>
<keyword evidence="1" id="KW-1133">Transmembrane helix</keyword>
<dbReference type="EMBL" id="MNCJ02000316">
    <property type="protein sequence ID" value="KAF5821462.1"/>
    <property type="molecule type" value="Genomic_DNA"/>
</dbReference>
<keyword evidence="1" id="KW-0812">Transmembrane</keyword>
<feature type="transmembrane region" description="Helical" evidence="1">
    <location>
        <begin position="224"/>
        <end position="247"/>
    </location>
</feature>
<reference evidence="2" key="1">
    <citation type="journal article" date="2017" name="Nature">
        <title>The sunflower genome provides insights into oil metabolism, flowering and Asterid evolution.</title>
        <authorList>
            <person name="Badouin H."/>
            <person name="Gouzy J."/>
            <person name="Grassa C.J."/>
            <person name="Murat F."/>
            <person name="Staton S.E."/>
            <person name="Cottret L."/>
            <person name="Lelandais-Briere C."/>
            <person name="Owens G.L."/>
            <person name="Carrere S."/>
            <person name="Mayjonade B."/>
            <person name="Legrand L."/>
            <person name="Gill N."/>
            <person name="Kane N.C."/>
            <person name="Bowers J.E."/>
            <person name="Hubner S."/>
            <person name="Bellec A."/>
            <person name="Berard A."/>
            <person name="Berges H."/>
            <person name="Blanchet N."/>
            <person name="Boniface M.C."/>
            <person name="Brunel D."/>
            <person name="Catrice O."/>
            <person name="Chaidir N."/>
            <person name="Claudel C."/>
            <person name="Donnadieu C."/>
            <person name="Faraut T."/>
            <person name="Fievet G."/>
            <person name="Helmstetter N."/>
            <person name="King M."/>
            <person name="Knapp S.J."/>
            <person name="Lai Z."/>
            <person name="Le Paslier M.C."/>
            <person name="Lippi Y."/>
            <person name="Lorenzon L."/>
            <person name="Mandel J.R."/>
            <person name="Marage G."/>
            <person name="Marchand G."/>
            <person name="Marquand E."/>
            <person name="Bret-Mestries E."/>
            <person name="Morien E."/>
            <person name="Nambeesan S."/>
            <person name="Nguyen T."/>
            <person name="Pegot-Espagnet P."/>
            <person name="Pouilly N."/>
            <person name="Raftis F."/>
            <person name="Sallet E."/>
            <person name="Schiex T."/>
            <person name="Thomas J."/>
            <person name="Vandecasteele C."/>
            <person name="Vares D."/>
            <person name="Vear F."/>
            <person name="Vautrin S."/>
            <person name="Crespi M."/>
            <person name="Mangin B."/>
            <person name="Burke J.M."/>
            <person name="Salse J."/>
            <person name="Munos S."/>
            <person name="Vincourt P."/>
            <person name="Rieseberg L.H."/>
            <person name="Langlade N.B."/>
        </authorList>
    </citation>
    <scope>NUCLEOTIDE SEQUENCE</scope>
    <source>
        <tissue evidence="2">Leaves</tissue>
    </source>
</reference>
<feature type="transmembrane region" description="Helical" evidence="1">
    <location>
        <begin position="159"/>
        <end position="179"/>
    </location>
</feature>
<dbReference type="Proteomes" id="UP000215914">
    <property type="component" value="Unassembled WGS sequence"/>
</dbReference>
<accession>A0A9K3JU91</accession>
<dbReference type="PANTHER" id="PTHR47380:SF4">
    <property type="entry name" value="OS02G0533000 PROTEIN"/>
    <property type="match status" value="1"/>
</dbReference>
<dbReference type="AlphaFoldDB" id="A0A9K3JU91"/>
<evidence type="ECO:0000313" key="2">
    <source>
        <dbReference type="EMBL" id="KAF5821462.1"/>
    </source>
</evidence>
<name>A0A9K3JU91_HELAN</name>
<organism evidence="2 3">
    <name type="scientific">Helianthus annuus</name>
    <name type="common">Common sunflower</name>
    <dbReference type="NCBI Taxonomy" id="4232"/>
    <lineage>
        <taxon>Eukaryota</taxon>
        <taxon>Viridiplantae</taxon>
        <taxon>Streptophyta</taxon>
        <taxon>Embryophyta</taxon>
        <taxon>Tracheophyta</taxon>
        <taxon>Spermatophyta</taxon>
        <taxon>Magnoliopsida</taxon>
        <taxon>eudicotyledons</taxon>
        <taxon>Gunneridae</taxon>
        <taxon>Pentapetalae</taxon>
        <taxon>asterids</taxon>
        <taxon>campanulids</taxon>
        <taxon>Asterales</taxon>
        <taxon>Asteraceae</taxon>
        <taxon>Asteroideae</taxon>
        <taxon>Heliantheae alliance</taxon>
        <taxon>Heliantheae</taxon>
        <taxon>Helianthus</taxon>
    </lineage>
</organism>
<dbReference type="Gramene" id="mRNA:HanXRQr2_Chr01g0014271">
    <property type="protein sequence ID" value="mRNA:HanXRQr2_Chr01g0014271"/>
    <property type="gene ID" value="HanXRQr2_Chr01g0014271"/>
</dbReference>
<protein>
    <submittedName>
        <fullName evidence="2">Uncharacterized protein</fullName>
    </submittedName>
</protein>
<comment type="caution">
    <text evidence="2">The sequence shown here is derived from an EMBL/GenBank/DDBJ whole genome shotgun (WGS) entry which is preliminary data.</text>
</comment>
<dbReference type="PANTHER" id="PTHR47380">
    <property type="entry name" value="OS02G0533000 PROTEIN"/>
    <property type="match status" value="1"/>
</dbReference>
<proteinExistence type="predicted"/>